<organism evidence="5 6">
    <name type="scientific">Starmerella bacillaris</name>
    <name type="common">Yeast</name>
    <name type="synonym">Candida zemplinina</name>
    <dbReference type="NCBI Taxonomy" id="1247836"/>
    <lineage>
        <taxon>Eukaryota</taxon>
        <taxon>Fungi</taxon>
        <taxon>Dikarya</taxon>
        <taxon>Ascomycota</taxon>
        <taxon>Saccharomycotina</taxon>
        <taxon>Dipodascomycetes</taxon>
        <taxon>Dipodascales</taxon>
        <taxon>Trichomonascaceae</taxon>
        <taxon>Starmerella</taxon>
    </lineage>
</organism>
<dbReference type="Proteomes" id="UP001362899">
    <property type="component" value="Unassembled WGS sequence"/>
</dbReference>
<sequence length="245" mass="27909">MELASAVDSAVAAGLEAIEIVPDVLFLSEDEMIVESKVLGIRYKALYKRYVELSKRNQQFTPSALLITILATPENVTAWNRRKDLCIEGGIVKAKAEWKLITIILQSHLEKLCKSPLAWYHRKWLLKTFGPEVCELVHNTDSTEGKCDDELIRLHTEFNLVKVATEHHRCNYAAWGYLRWFILQMSPAKTSAGTGEYNKPGSTYKESKALQEFQEPILEPVIKAEIVRLLEKMCVQHVSDCSHIH</sequence>
<dbReference type="PANTHER" id="PTHR11129:SF3">
    <property type="entry name" value="PROTEIN PRENYLTRANSFERASE ALPHA SUBUNIT REPEAT-CONTAINING PROTEIN 1"/>
    <property type="match status" value="1"/>
</dbReference>
<comment type="caution">
    <text evidence="5">The sequence shown here is derived from an EMBL/GenBank/DDBJ whole genome shotgun (WGS) entry which is preliminary data.</text>
</comment>
<evidence type="ECO:0000313" key="6">
    <source>
        <dbReference type="Proteomes" id="UP001362899"/>
    </source>
</evidence>
<dbReference type="PANTHER" id="PTHR11129">
    <property type="entry name" value="PROTEIN FARNESYLTRANSFERASE ALPHA SUBUNIT/RAB GERANYLGERANYL TRANSFERASE ALPHA SUBUNIT"/>
    <property type="match status" value="1"/>
</dbReference>
<reference evidence="5 6" key="1">
    <citation type="journal article" date="2023" name="Elife">
        <title>Identification of key yeast species and microbe-microbe interactions impacting larval growth of Drosophila in the wild.</title>
        <authorList>
            <person name="Mure A."/>
            <person name="Sugiura Y."/>
            <person name="Maeda R."/>
            <person name="Honda K."/>
            <person name="Sakurai N."/>
            <person name="Takahashi Y."/>
            <person name="Watada M."/>
            <person name="Katoh T."/>
            <person name="Gotoh A."/>
            <person name="Gotoh Y."/>
            <person name="Taniguchi I."/>
            <person name="Nakamura K."/>
            <person name="Hayashi T."/>
            <person name="Katayama T."/>
            <person name="Uemura T."/>
            <person name="Hattori Y."/>
        </authorList>
    </citation>
    <scope>NUCLEOTIDE SEQUENCE [LARGE SCALE GENOMIC DNA]</scope>
    <source>
        <strain evidence="5 6">SB-73</strain>
    </source>
</reference>
<gene>
    <name evidence="5" type="ORF">DASB73_003560</name>
</gene>
<dbReference type="InterPro" id="IPR002088">
    <property type="entry name" value="Prenyl_trans_a"/>
</dbReference>
<keyword evidence="6" id="KW-1185">Reference proteome</keyword>
<dbReference type="EMBL" id="BTGC01000001">
    <property type="protein sequence ID" value="GMM49398.1"/>
    <property type="molecule type" value="Genomic_DNA"/>
</dbReference>
<dbReference type="Gene3D" id="1.25.40.120">
    <property type="entry name" value="Protein prenylyltransferase"/>
    <property type="match status" value="1"/>
</dbReference>
<evidence type="ECO:0000256" key="2">
    <source>
        <dbReference type="ARBA" id="ARBA00022602"/>
    </source>
</evidence>
<dbReference type="GO" id="GO:0008318">
    <property type="term" value="F:protein prenyltransferase activity"/>
    <property type="evidence" value="ECO:0007669"/>
    <property type="project" value="InterPro"/>
</dbReference>
<evidence type="ECO:0000313" key="5">
    <source>
        <dbReference type="EMBL" id="GMM49398.1"/>
    </source>
</evidence>
<dbReference type="Pfam" id="PF01239">
    <property type="entry name" value="PPTA"/>
    <property type="match status" value="1"/>
</dbReference>
<dbReference type="GO" id="GO:0005737">
    <property type="term" value="C:cytoplasm"/>
    <property type="evidence" value="ECO:0007669"/>
    <property type="project" value="TreeGrafter"/>
</dbReference>
<name>A0AAV5RD64_STABA</name>
<evidence type="ECO:0000256" key="1">
    <source>
        <dbReference type="ARBA" id="ARBA00006734"/>
    </source>
</evidence>
<keyword evidence="4" id="KW-0677">Repeat</keyword>
<protein>
    <submittedName>
        <fullName evidence="5">Uncharacterized protein</fullName>
    </submittedName>
</protein>
<comment type="similarity">
    <text evidence="1">Belongs to the protein prenyltransferase subunit alpha family.</text>
</comment>
<accession>A0AAV5RD64</accession>
<proteinExistence type="inferred from homology"/>
<dbReference type="SUPFAM" id="SSF48439">
    <property type="entry name" value="Protein prenylyltransferase"/>
    <property type="match status" value="1"/>
</dbReference>
<keyword evidence="3" id="KW-0808">Transferase</keyword>
<keyword evidence="2" id="KW-0637">Prenyltransferase</keyword>
<evidence type="ECO:0000256" key="3">
    <source>
        <dbReference type="ARBA" id="ARBA00022679"/>
    </source>
</evidence>
<evidence type="ECO:0000256" key="4">
    <source>
        <dbReference type="ARBA" id="ARBA00022737"/>
    </source>
</evidence>
<dbReference type="AlphaFoldDB" id="A0AAV5RD64"/>